<comment type="caution">
    <text evidence="1">The sequence shown here is derived from an EMBL/GenBank/DDBJ whole genome shotgun (WGS) entry which is preliminary data.</text>
</comment>
<dbReference type="EMBL" id="JAGZYH010000001">
    <property type="protein sequence ID" value="MBS6620712.1"/>
    <property type="molecule type" value="Genomic_DNA"/>
</dbReference>
<organism evidence="1 2">
    <name type="scientific">Faecalibacterium prausnitzii</name>
    <dbReference type="NCBI Taxonomy" id="853"/>
    <lineage>
        <taxon>Bacteria</taxon>
        <taxon>Bacillati</taxon>
        <taxon>Bacillota</taxon>
        <taxon>Clostridia</taxon>
        <taxon>Eubacteriales</taxon>
        <taxon>Oscillospiraceae</taxon>
        <taxon>Faecalibacterium</taxon>
    </lineage>
</organism>
<name>A0A9E1DTP1_9FIRM</name>
<gene>
    <name evidence="1" type="ORF">KH315_00840</name>
</gene>
<sequence length="141" mass="14089">MTEKRRQNPGGGHHRPGAGRAELVTACHRFDPAPGGRLGAICPASSGGGRGIIGPARPVRGDLSSGAGCCCPLLYSYVGRGGGRSPTGAGIIGPARGVACPILYSYVGRRGVAAGVWRAVLLSGAGMMCGRGAAVLSYIAM</sequence>
<dbReference type="Proteomes" id="UP000811365">
    <property type="component" value="Unassembled WGS sequence"/>
</dbReference>
<protein>
    <submittedName>
        <fullName evidence="1">Uncharacterized protein</fullName>
    </submittedName>
</protein>
<dbReference type="AlphaFoldDB" id="A0A9E1DTP1"/>
<evidence type="ECO:0000313" key="1">
    <source>
        <dbReference type="EMBL" id="MBS6620712.1"/>
    </source>
</evidence>
<proteinExistence type="predicted"/>
<reference evidence="1" key="1">
    <citation type="submission" date="2021-02" db="EMBL/GenBank/DDBJ databases">
        <title>Infant gut strain persistence is associated with maternal origin, phylogeny, and functional potential including surface adhesion and iron acquisition.</title>
        <authorList>
            <person name="Lou Y.C."/>
        </authorList>
    </citation>
    <scope>NUCLEOTIDE SEQUENCE</scope>
    <source>
        <strain evidence="1">L2_039_000G1_dasL2_039_000G1_maxbin2.maxbin.077</strain>
    </source>
</reference>
<evidence type="ECO:0000313" key="2">
    <source>
        <dbReference type="Proteomes" id="UP000811365"/>
    </source>
</evidence>
<accession>A0A9E1DTP1</accession>